<dbReference type="Gene3D" id="3.30.1780.10">
    <property type="entry name" value="ornithine cyclodeaminase, domain 1"/>
    <property type="match status" value="1"/>
</dbReference>
<dbReference type="AlphaFoldDB" id="A0A6B1DXI1"/>
<accession>A0A6B1DXI1</accession>
<evidence type="ECO:0000256" key="1">
    <source>
        <dbReference type="ARBA" id="ARBA00008903"/>
    </source>
</evidence>
<dbReference type="Pfam" id="PF13384">
    <property type="entry name" value="HTH_23"/>
    <property type="match status" value="1"/>
</dbReference>
<dbReference type="FunFam" id="3.40.50.720:FF:000311">
    <property type="entry name" value="Ornithine cyclodeaminase"/>
    <property type="match status" value="1"/>
</dbReference>
<sequence>MPEARDYGFSLIAVVQHGPSRRSGGTRQTVPDGFGEMPSLLPSPRTGRQTPGQSTDKTSDMTRPSNSHIGRPPIRVELSASERAQLEELLNNPATSEAMRRRYLAILMAADGRTTGDIAGQLGISASQVSVWRRRFADFGFEGILMRRLNAGQSGRRPQLRDLRQTSVSNQARQGQRGAVRDVDLTDEQVLELRKLVQQPRIENRLAQRARAVLLAHRGLNAPAIGERLDMASPRVLHWCRRYLEEGIGGLTDRPRSGRPRKDAGPDLERLLLKLSEAPADGRAQWSRQSLARELGMTVVRVGKLLDGVDPELRPGIELRGDDSVHRVAGTDRTRRLRVQAAPSPFPNSAPNTTSRDGDMSRPSQGNAMLMLSGADVARCLPMDVAVDAMRTAFTALAHGRAVQPVRSQINPPGTTGISLVMPAWMQDDASTGHTSVKVVSVYPDNAARGEPVIHGLVLLVDAATGKMLAGMDGGALTAIRTGAVAGLATDLLAPTGAGRLAVLGAGVQARTQAAAVSEVRRLERISVYSPTPANVARMIEDLRNQLPDGIEYQAATSAREALADSDIVCCATTSATPVFADGDLEEGVHVNAVGVFQPDRREVPAATIARAKVYVDDREAMMEEAGDLLIPLADGTITEDHVVGSLGDLLTGRCSGRTSAHETTFFKSVGLAVQDTVSAGLVYARARELGIGTSVPL</sequence>
<protein>
    <submittedName>
        <fullName evidence="3">Helix-turn-helix domain-containing protein</fullName>
    </submittedName>
</protein>
<gene>
    <name evidence="3" type="ORF">F4Y08_13720</name>
</gene>
<dbReference type="Pfam" id="PF02423">
    <property type="entry name" value="OCD_Mu_crystall"/>
    <property type="match status" value="1"/>
</dbReference>
<dbReference type="SUPFAM" id="SSF51735">
    <property type="entry name" value="NAD(P)-binding Rossmann-fold domains"/>
    <property type="match status" value="1"/>
</dbReference>
<dbReference type="PANTHER" id="PTHR13812">
    <property type="entry name" value="KETIMINE REDUCTASE MU-CRYSTALLIN"/>
    <property type="match status" value="1"/>
</dbReference>
<dbReference type="Gene3D" id="3.40.50.720">
    <property type="entry name" value="NAD(P)-binding Rossmann-like Domain"/>
    <property type="match status" value="1"/>
</dbReference>
<feature type="compositionally biased region" description="Polar residues" evidence="2">
    <location>
        <begin position="46"/>
        <end position="68"/>
    </location>
</feature>
<comment type="similarity">
    <text evidence="1">Belongs to the ornithine cyclodeaminase/mu-crystallin family.</text>
</comment>
<dbReference type="PANTHER" id="PTHR13812:SF19">
    <property type="entry name" value="KETIMINE REDUCTASE MU-CRYSTALLIN"/>
    <property type="match status" value="1"/>
</dbReference>
<dbReference type="InterPro" id="IPR036291">
    <property type="entry name" value="NAD(P)-bd_dom_sf"/>
</dbReference>
<dbReference type="GO" id="GO:0005737">
    <property type="term" value="C:cytoplasm"/>
    <property type="evidence" value="ECO:0007669"/>
    <property type="project" value="TreeGrafter"/>
</dbReference>
<dbReference type="InterPro" id="IPR023401">
    <property type="entry name" value="ODC_N"/>
</dbReference>
<proteinExistence type="inferred from homology"/>
<reference evidence="3" key="1">
    <citation type="submission" date="2019-09" db="EMBL/GenBank/DDBJ databases">
        <title>Characterisation of the sponge microbiome using genome-centric metagenomics.</title>
        <authorList>
            <person name="Engelberts J.P."/>
            <person name="Robbins S.J."/>
            <person name="De Goeij J.M."/>
            <person name="Aranda M."/>
            <person name="Bell S.C."/>
            <person name="Webster N.S."/>
        </authorList>
    </citation>
    <scope>NUCLEOTIDE SEQUENCE</scope>
    <source>
        <strain evidence="3">SB0662_bin_9</strain>
    </source>
</reference>
<evidence type="ECO:0000313" key="3">
    <source>
        <dbReference type="EMBL" id="MYD91372.1"/>
    </source>
</evidence>
<evidence type="ECO:0000256" key="2">
    <source>
        <dbReference type="SAM" id="MobiDB-lite"/>
    </source>
</evidence>
<dbReference type="SUPFAM" id="SSF46689">
    <property type="entry name" value="Homeodomain-like"/>
    <property type="match status" value="2"/>
</dbReference>
<feature type="region of interest" description="Disordered" evidence="2">
    <location>
        <begin position="340"/>
        <end position="366"/>
    </location>
</feature>
<dbReference type="EMBL" id="VXPY01000094">
    <property type="protein sequence ID" value="MYD91372.1"/>
    <property type="molecule type" value="Genomic_DNA"/>
</dbReference>
<organism evidence="3">
    <name type="scientific">Caldilineaceae bacterium SB0662_bin_9</name>
    <dbReference type="NCBI Taxonomy" id="2605258"/>
    <lineage>
        <taxon>Bacteria</taxon>
        <taxon>Bacillati</taxon>
        <taxon>Chloroflexota</taxon>
        <taxon>Caldilineae</taxon>
        <taxon>Caldilineales</taxon>
        <taxon>Caldilineaceae</taxon>
    </lineage>
</organism>
<dbReference type="GO" id="GO:0016491">
    <property type="term" value="F:oxidoreductase activity"/>
    <property type="evidence" value="ECO:0007669"/>
    <property type="project" value="UniProtKB-ARBA"/>
</dbReference>
<dbReference type="GO" id="GO:0019752">
    <property type="term" value="P:carboxylic acid metabolic process"/>
    <property type="evidence" value="ECO:0007669"/>
    <property type="project" value="UniProtKB-ARBA"/>
</dbReference>
<feature type="region of interest" description="Disordered" evidence="2">
    <location>
        <begin position="18"/>
        <end position="72"/>
    </location>
</feature>
<feature type="compositionally biased region" description="Low complexity" evidence="2">
    <location>
        <begin position="341"/>
        <end position="355"/>
    </location>
</feature>
<name>A0A6B1DXI1_9CHLR</name>
<dbReference type="InterPro" id="IPR009057">
    <property type="entry name" value="Homeodomain-like_sf"/>
</dbReference>
<comment type="caution">
    <text evidence="3">The sequence shown here is derived from an EMBL/GenBank/DDBJ whole genome shotgun (WGS) entry which is preliminary data.</text>
</comment>
<dbReference type="InterPro" id="IPR003462">
    <property type="entry name" value="ODC_Mu_crystall"/>
</dbReference>
<dbReference type="Pfam" id="PF13565">
    <property type="entry name" value="HTH_32"/>
    <property type="match status" value="1"/>
</dbReference>